<gene>
    <name evidence="6" type="ORF">LCGC14_3155340</name>
</gene>
<dbReference type="InterPro" id="IPR002941">
    <property type="entry name" value="DNA_methylase_N4/N6"/>
</dbReference>
<evidence type="ECO:0000256" key="1">
    <source>
        <dbReference type="ARBA" id="ARBA00006594"/>
    </source>
</evidence>
<dbReference type="SUPFAM" id="SSF53335">
    <property type="entry name" value="S-adenosyl-L-methionine-dependent methyltransferases"/>
    <property type="match status" value="1"/>
</dbReference>
<dbReference type="GO" id="GO:0003677">
    <property type="term" value="F:DNA binding"/>
    <property type="evidence" value="ECO:0007669"/>
    <property type="project" value="InterPro"/>
</dbReference>
<keyword evidence="2" id="KW-0489">Methyltransferase</keyword>
<dbReference type="EMBL" id="LAZR01069587">
    <property type="protein sequence ID" value="KKK47423.1"/>
    <property type="molecule type" value="Genomic_DNA"/>
</dbReference>
<feature type="non-terminal residue" evidence="6">
    <location>
        <position position="1"/>
    </location>
</feature>
<reference evidence="6" key="1">
    <citation type="journal article" date="2015" name="Nature">
        <title>Complex archaea that bridge the gap between prokaryotes and eukaryotes.</title>
        <authorList>
            <person name="Spang A."/>
            <person name="Saw J.H."/>
            <person name="Jorgensen S.L."/>
            <person name="Zaremba-Niedzwiedzka K."/>
            <person name="Martijn J."/>
            <person name="Lind A.E."/>
            <person name="van Eijk R."/>
            <person name="Schleper C."/>
            <person name="Guy L."/>
            <person name="Ettema T.J."/>
        </authorList>
    </citation>
    <scope>NUCLEOTIDE SEQUENCE</scope>
</reference>
<evidence type="ECO:0000256" key="4">
    <source>
        <dbReference type="ARBA" id="ARBA00022691"/>
    </source>
</evidence>
<dbReference type="AlphaFoldDB" id="A0A0F8VSU9"/>
<feature type="non-terminal residue" evidence="6">
    <location>
        <position position="335"/>
    </location>
</feature>
<dbReference type="InterPro" id="IPR029063">
    <property type="entry name" value="SAM-dependent_MTases_sf"/>
</dbReference>
<dbReference type="PRINTS" id="PR00506">
    <property type="entry name" value="D21N6MTFRASE"/>
</dbReference>
<accession>A0A0F8VSU9</accession>
<dbReference type="GO" id="GO:0008170">
    <property type="term" value="F:N-methyltransferase activity"/>
    <property type="evidence" value="ECO:0007669"/>
    <property type="project" value="InterPro"/>
</dbReference>
<dbReference type="Gene3D" id="3.40.50.150">
    <property type="entry name" value="Vaccinia Virus protein VP39"/>
    <property type="match status" value="1"/>
</dbReference>
<proteinExistence type="inferred from homology"/>
<sequence>GADMTWKMHTEEFVHWAKGYDGPKFHAVLSDPPYGLRFMGKDWDRVSAKEWGEATMPLLYPGAIVLMFGGTRTWHKLATGMEEAGFEIWDTLMWLHGQGFPKAQAIDKLMKQGGNQWSGHKTAALKPAWEPVLCFRAPRQGKNYAELAMEYGSGALNVDGGRIGTTESFGGGGKVSSGYGRNREYQLGDGWQPGSSVGRYPANLVLDEESAEMLDEQTGVLCSGQSKPEYRKRAANNVYGRYANDDMPINVIGDKGGASRFFYCAKASRSERGKENNHPTVKPITLTKWLATLLLPPDSAEPRRLLVPFAGSGSEMIGAIQAGWDEVVGVEQDSD</sequence>
<keyword evidence="3" id="KW-0808">Transferase</keyword>
<organism evidence="6">
    <name type="scientific">marine sediment metagenome</name>
    <dbReference type="NCBI Taxonomy" id="412755"/>
    <lineage>
        <taxon>unclassified sequences</taxon>
        <taxon>metagenomes</taxon>
        <taxon>ecological metagenomes</taxon>
    </lineage>
</organism>
<comment type="caution">
    <text evidence="6">The sequence shown here is derived from an EMBL/GenBank/DDBJ whole genome shotgun (WGS) entry which is preliminary data.</text>
</comment>
<protein>
    <recommendedName>
        <fullName evidence="5">DNA methylase N-4/N-6 domain-containing protein</fullName>
    </recommendedName>
</protein>
<comment type="similarity">
    <text evidence="1">Belongs to the N(4)/N(6)-methyltransferase family.</text>
</comment>
<evidence type="ECO:0000259" key="5">
    <source>
        <dbReference type="Pfam" id="PF01555"/>
    </source>
</evidence>
<dbReference type="GO" id="GO:0032259">
    <property type="term" value="P:methylation"/>
    <property type="evidence" value="ECO:0007669"/>
    <property type="project" value="UniProtKB-KW"/>
</dbReference>
<evidence type="ECO:0000256" key="2">
    <source>
        <dbReference type="ARBA" id="ARBA00022603"/>
    </source>
</evidence>
<dbReference type="Pfam" id="PF01555">
    <property type="entry name" value="N6_N4_Mtase"/>
    <property type="match status" value="1"/>
</dbReference>
<evidence type="ECO:0000256" key="3">
    <source>
        <dbReference type="ARBA" id="ARBA00022679"/>
    </source>
</evidence>
<name>A0A0F8VSU9_9ZZZZ</name>
<keyword evidence="4" id="KW-0949">S-adenosyl-L-methionine</keyword>
<dbReference type="PROSITE" id="PS00092">
    <property type="entry name" value="N6_MTASE"/>
    <property type="match status" value="1"/>
</dbReference>
<dbReference type="InterPro" id="IPR002052">
    <property type="entry name" value="DNA_methylase_N6_adenine_CS"/>
</dbReference>
<dbReference type="InterPro" id="IPR002295">
    <property type="entry name" value="N4/N6-MTase_EcoPI_Mod-like"/>
</dbReference>
<feature type="domain" description="DNA methylase N-4/N-6" evidence="5">
    <location>
        <begin position="26"/>
        <end position="331"/>
    </location>
</feature>
<evidence type="ECO:0000313" key="6">
    <source>
        <dbReference type="EMBL" id="KKK47423.1"/>
    </source>
</evidence>